<dbReference type="PANTHER" id="PTHR30483:SF6">
    <property type="entry name" value="PERIPLASMIC BINDING PROTEIN OF ABC TRANSPORTER FOR NATURAL AMINO ACIDS"/>
    <property type="match status" value="1"/>
</dbReference>
<evidence type="ECO:0000313" key="5">
    <source>
        <dbReference type="EMBL" id="API61106.1"/>
    </source>
</evidence>
<name>A0A1L3ZZQ0_9SPHN</name>
<dbReference type="Gene3D" id="3.40.50.2300">
    <property type="match status" value="2"/>
</dbReference>
<dbReference type="KEGG" id="sphj:BSL82_11650"/>
<gene>
    <name evidence="5" type="ORF">BSL82_11650</name>
</gene>
<dbReference type="STRING" id="1921510.BSL82_11650"/>
<sequence length="381" mass="41887">MDKRKSTTKVGMLTDWAAGGVIQPFFDAATLAFENALEDGVIDRAVQIVVRDVDGLPTGNVHEVLNAWKELANEGCVAIIGPHISENAIALKHYIETEGRVPSIGWPGTDVWQGEWTFALNQGSLVEEGCLMANFLAHRKARKVITVAERSAIGGEYLEYLRRAADFEGLNLGEHFTISQIEVNLDMIVEAMRATGADAVAYCGFGVPINRLARAMRKIGWQPLTILTTGFLTTPLIEGGMRGAHGFYGLDLYDEENPLTREFTESFEKRFGYRAANYYTVTGYDIANVVAHGIGYGHPISPAGVKRGMELVKYLPAVSGGPGTLISYAPYVRRGWMGKDYLVVREAIDAEGDLFTELPSRLAHRMTPRTRGERAASRRGE</sequence>
<keyword evidence="2" id="KW-0732">Signal</keyword>
<accession>A0A1L3ZZQ0</accession>
<proteinExistence type="inferred from homology"/>
<evidence type="ECO:0000256" key="3">
    <source>
        <dbReference type="ARBA" id="ARBA00022970"/>
    </source>
</evidence>
<dbReference type="SUPFAM" id="SSF53822">
    <property type="entry name" value="Periplasmic binding protein-like I"/>
    <property type="match status" value="1"/>
</dbReference>
<dbReference type="AlphaFoldDB" id="A0A1L3ZZQ0"/>
<dbReference type="PANTHER" id="PTHR30483">
    <property type="entry name" value="LEUCINE-SPECIFIC-BINDING PROTEIN"/>
    <property type="match status" value="1"/>
</dbReference>
<keyword evidence="3" id="KW-0813">Transport</keyword>
<evidence type="ECO:0000313" key="6">
    <source>
        <dbReference type="Proteomes" id="UP000182063"/>
    </source>
</evidence>
<dbReference type="InterPro" id="IPR028081">
    <property type="entry name" value="Leu-bd"/>
</dbReference>
<reference evidence="6" key="1">
    <citation type="submission" date="2016-11" db="EMBL/GenBank/DDBJ databases">
        <title>Complete Genome Sequence of alachlor-degrading Sphingomonas sp. strain JJ-A5.</title>
        <authorList>
            <person name="Lee H."/>
            <person name="Ka J.-O."/>
        </authorList>
    </citation>
    <scope>NUCLEOTIDE SEQUENCE [LARGE SCALE GENOMIC DNA]</scope>
    <source>
        <strain evidence="6">JJ-A5</strain>
    </source>
</reference>
<evidence type="ECO:0000256" key="1">
    <source>
        <dbReference type="ARBA" id="ARBA00010062"/>
    </source>
</evidence>
<protein>
    <recommendedName>
        <fullName evidence="4">Leucine-binding protein domain-containing protein</fullName>
    </recommendedName>
</protein>
<dbReference type="InterPro" id="IPR028082">
    <property type="entry name" value="Peripla_BP_I"/>
</dbReference>
<dbReference type="InterPro" id="IPR051010">
    <property type="entry name" value="BCAA_transport"/>
</dbReference>
<comment type="similarity">
    <text evidence="1">Belongs to the leucine-binding protein family.</text>
</comment>
<keyword evidence="6" id="KW-1185">Reference proteome</keyword>
<keyword evidence="3" id="KW-0029">Amino-acid transport</keyword>
<feature type="domain" description="Leucine-binding protein" evidence="4">
    <location>
        <begin position="9"/>
        <end position="320"/>
    </location>
</feature>
<evidence type="ECO:0000259" key="4">
    <source>
        <dbReference type="Pfam" id="PF13458"/>
    </source>
</evidence>
<organism evidence="5 6">
    <name type="scientific">Tardibacter chloracetimidivorans</name>
    <dbReference type="NCBI Taxonomy" id="1921510"/>
    <lineage>
        <taxon>Bacteria</taxon>
        <taxon>Pseudomonadati</taxon>
        <taxon>Pseudomonadota</taxon>
        <taxon>Alphaproteobacteria</taxon>
        <taxon>Sphingomonadales</taxon>
        <taxon>Sphingomonadaceae</taxon>
        <taxon>Tardibacter</taxon>
    </lineage>
</organism>
<dbReference type="GO" id="GO:0006865">
    <property type="term" value="P:amino acid transport"/>
    <property type="evidence" value="ECO:0007669"/>
    <property type="project" value="UniProtKB-KW"/>
</dbReference>
<dbReference type="Pfam" id="PF13458">
    <property type="entry name" value="Peripla_BP_6"/>
    <property type="match status" value="1"/>
</dbReference>
<evidence type="ECO:0000256" key="2">
    <source>
        <dbReference type="ARBA" id="ARBA00022729"/>
    </source>
</evidence>
<dbReference type="EMBL" id="CP018221">
    <property type="protein sequence ID" value="API61106.1"/>
    <property type="molecule type" value="Genomic_DNA"/>
</dbReference>
<dbReference type="Proteomes" id="UP000182063">
    <property type="component" value="Chromosome"/>
</dbReference>